<feature type="region of interest" description="Disordered" evidence="1">
    <location>
        <begin position="105"/>
        <end position="130"/>
    </location>
</feature>
<proteinExistence type="predicted"/>
<sequence length="130" mass="14654">MWARPLPRNFTTVWPSLRRHGCDQRQLDRQKCDESSRLSRFVGTRDPGLAERPGGQDDVRSDGLGIISGRAMKPFFLFITDNYLDSLQVGVLLCQMGIRRHDRHVAQDRPNHARLGRDGAQEDNIGAATG</sequence>
<dbReference type="AlphaFoldDB" id="A0A545UQC3"/>
<reference evidence="2 3" key="1">
    <citation type="journal article" date="2019" name="Appl. Microbiol. Biotechnol.">
        <title>Genome sequence of Isaria javanica and comparative genome analysis insights into family S53 peptidase evolution in fungal entomopathogens.</title>
        <authorList>
            <person name="Lin R."/>
            <person name="Zhang X."/>
            <person name="Xin B."/>
            <person name="Zou M."/>
            <person name="Gao Y."/>
            <person name="Qin F."/>
            <person name="Hu Q."/>
            <person name="Xie B."/>
            <person name="Cheng X."/>
        </authorList>
    </citation>
    <scope>NUCLEOTIDE SEQUENCE [LARGE SCALE GENOMIC DNA]</scope>
    <source>
        <strain evidence="2 3">IJ1G</strain>
    </source>
</reference>
<keyword evidence="3" id="KW-1185">Reference proteome</keyword>
<comment type="caution">
    <text evidence="2">The sequence shown here is derived from an EMBL/GenBank/DDBJ whole genome shotgun (WGS) entry which is preliminary data.</text>
</comment>
<name>A0A545UQC3_9HYPO</name>
<gene>
    <name evidence="2" type="ORF">IF1G_09731</name>
</gene>
<dbReference type="Proteomes" id="UP000315783">
    <property type="component" value="Unassembled WGS sequence"/>
</dbReference>
<organism evidence="2 3">
    <name type="scientific">Cordyceps javanica</name>
    <dbReference type="NCBI Taxonomy" id="43265"/>
    <lineage>
        <taxon>Eukaryota</taxon>
        <taxon>Fungi</taxon>
        <taxon>Dikarya</taxon>
        <taxon>Ascomycota</taxon>
        <taxon>Pezizomycotina</taxon>
        <taxon>Sordariomycetes</taxon>
        <taxon>Hypocreomycetidae</taxon>
        <taxon>Hypocreales</taxon>
        <taxon>Cordycipitaceae</taxon>
        <taxon>Cordyceps</taxon>
    </lineage>
</organism>
<feature type="compositionally biased region" description="Basic and acidic residues" evidence="1">
    <location>
        <begin position="105"/>
        <end position="120"/>
    </location>
</feature>
<dbReference type="EMBL" id="SPUK01000018">
    <property type="protein sequence ID" value="TQV91665.1"/>
    <property type="molecule type" value="Genomic_DNA"/>
</dbReference>
<evidence type="ECO:0000313" key="2">
    <source>
        <dbReference type="EMBL" id="TQV91665.1"/>
    </source>
</evidence>
<protein>
    <submittedName>
        <fullName evidence="2">Uncharacterized protein</fullName>
    </submittedName>
</protein>
<evidence type="ECO:0000256" key="1">
    <source>
        <dbReference type="SAM" id="MobiDB-lite"/>
    </source>
</evidence>
<accession>A0A545UQC3</accession>
<evidence type="ECO:0000313" key="3">
    <source>
        <dbReference type="Proteomes" id="UP000315783"/>
    </source>
</evidence>